<organism evidence="8">
    <name type="scientific">Brugia timori</name>
    <dbReference type="NCBI Taxonomy" id="42155"/>
    <lineage>
        <taxon>Eukaryota</taxon>
        <taxon>Metazoa</taxon>
        <taxon>Ecdysozoa</taxon>
        <taxon>Nematoda</taxon>
        <taxon>Chromadorea</taxon>
        <taxon>Rhabditida</taxon>
        <taxon>Spirurina</taxon>
        <taxon>Spiruromorpha</taxon>
        <taxon>Filarioidea</taxon>
        <taxon>Onchocercidae</taxon>
        <taxon>Brugia</taxon>
    </lineage>
</organism>
<dbReference type="EMBL" id="UZAG01021921">
    <property type="protein sequence ID" value="VDO52045.1"/>
    <property type="molecule type" value="Genomic_DNA"/>
</dbReference>
<dbReference type="GO" id="GO:0031902">
    <property type="term" value="C:late endosome membrane"/>
    <property type="evidence" value="ECO:0007669"/>
    <property type="project" value="TreeGrafter"/>
</dbReference>
<evidence type="ECO:0000256" key="2">
    <source>
        <dbReference type="ARBA" id="ARBA00022692"/>
    </source>
</evidence>
<reference evidence="8" key="1">
    <citation type="submission" date="2017-02" db="UniProtKB">
        <authorList>
            <consortium name="WormBaseParasite"/>
        </authorList>
    </citation>
    <scope>IDENTIFICATION</scope>
</reference>
<dbReference type="Pfam" id="PF10457">
    <property type="entry name" value="MENTAL"/>
    <property type="match status" value="1"/>
</dbReference>
<dbReference type="PANTHER" id="PTHR46121:SF4">
    <property type="entry name" value="STEROIDOGENIC ACUTE REGULATORY PROTEIN-LIKE"/>
    <property type="match status" value="1"/>
</dbReference>
<keyword evidence="3" id="KW-0472">Membrane</keyword>
<feature type="signal peptide" evidence="4">
    <location>
        <begin position="1"/>
        <end position="27"/>
    </location>
</feature>
<dbReference type="GO" id="GO:0005765">
    <property type="term" value="C:lysosomal membrane"/>
    <property type="evidence" value="ECO:0007669"/>
    <property type="project" value="TreeGrafter"/>
</dbReference>
<evidence type="ECO:0000313" key="6">
    <source>
        <dbReference type="EMBL" id="VDO52045.1"/>
    </source>
</evidence>
<name>A0A0R3RAG5_9BILA</name>
<protein>
    <submittedName>
        <fullName evidence="8">MENTAL domain-containing protein</fullName>
    </submittedName>
</protein>
<evidence type="ECO:0000259" key="5">
    <source>
        <dbReference type="Pfam" id="PF10457"/>
    </source>
</evidence>
<dbReference type="WBParaSite" id="BTMF_0001702801-mRNA-1">
    <property type="protein sequence ID" value="BTMF_0001702801-mRNA-1"/>
    <property type="gene ID" value="BTMF_0001702801"/>
</dbReference>
<dbReference type="Proteomes" id="UP000280834">
    <property type="component" value="Unassembled WGS sequence"/>
</dbReference>
<keyword evidence="4" id="KW-0732">Signal</keyword>
<comment type="subcellular location">
    <subcellularLocation>
        <location evidence="1">Membrane</location>
        <topology evidence="1">Multi-pass membrane protein</topology>
    </subcellularLocation>
</comment>
<evidence type="ECO:0000313" key="8">
    <source>
        <dbReference type="WBParaSite" id="BTMF_0001702801-mRNA-1"/>
    </source>
</evidence>
<feature type="chain" id="PRO_5043131053" evidence="4">
    <location>
        <begin position="28"/>
        <end position="173"/>
    </location>
</feature>
<dbReference type="AlphaFoldDB" id="A0A0R3RAG5"/>
<dbReference type="GO" id="GO:0005789">
    <property type="term" value="C:endoplasmic reticulum membrane"/>
    <property type="evidence" value="ECO:0007669"/>
    <property type="project" value="TreeGrafter"/>
</dbReference>
<proteinExistence type="predicted"/>
<evidence type="ECO:0000256" key="3">
    <source>
        <dbReference type="ARBA" id="ARBA00023136"/>
    </source>
</evidence>
<sequence length="173" mass="20278">MVLVSSFVVAWFQLWLVPFHILPRERGYMIMPNYNTPSEVSERNVQTDEEFRSAMECSSDSDDDNLSAILIAGKVYSKAQYIEEVEGAKLKAKELLTQINTWKLLHSVFKFSHKYGCNFRSNPEIRISKEKQVYFIQDTVACTPKSLFKIIWKDNKLWNKQITDFKVYISFQT</sequence>
<accession>A0A0R3RAG5</accession>
<keyword evidence="7" id="KW-1185">Reference proteome</keyword>
<gene>
    <name evidence="6" type="ORF">BTMF_LOCUS15001</name>
</gene>
<evidence type="ECO:0000256" key="1">
    <source>
        <dbReference type="ARBA" id="ARBA00004141"/>
    </source>
</evidence>
<feature type="domain" description="MENTAL" evidence="5">
    <location>
        <begin position="2"/>
        <end position="54"/>
    </location>
</feature>
<dbReference type="STRING" id="42155.A0A0R3RAG5"/>
<evidence type="ECO:0000313" key="7">
    <source>
        <dbReference type="Proteomes" id="UP000280834"/>
    </source>
</evidence>
<dbReference type="PANTHER" id="PTHR46121">
    <property type="entry name" value="STEROIDOGENIC ACUTE REGULATORY PROTEIN-LIKE"/>
    <property type="match status" value="1"/>
</dbReference>
<evidence type="ECO:0000256" key="4">
    <source>
        <dbReference type="SAM" id="SignalP"/>
    </source>
</evidence>
<dbReference type="InterPro" id="IPR019498">
    <property type="entry name" value="MENTAL"/>
</dbReference>
<dbReference type="InterPro" id="IPR051869">
    <property type="entry name" value="STARD3"/>
</dbReference>
<dbReference type="GO" id="GO:0140284">
    <property type="term" value="C:endoplasmic reticulum-endosome membrane contact site"/>
    <property type="evidence" value="ECO:0007669"/>
    <property type="project" value="TreeGrafter"/>
</dbReference>
<reference evidence="6 7" key="2">
    <citation type="submission" date="2018-11" db="EMBL/GenBank/DDBJ databases">
        <authorList>
            <consortium name="Pathogen Informatics"/>
        </authorList>
    </citation>
    <scope>NUCLEOTIDE SEQUENCE [LARGE SCALE GENOMIC DNA]</scope>
</reference>
<dbReference type="GO" id="GO:0099044">
    <property type="term" value="P:vesicle tethering to endoplasmic reticulum"/>
    <property type="evidence" value="ECO:0007669"/>
    <property type="project" value="TreeGrafter"/>
</dbReference>
<keyword evidence="2" id="KW-0812">Transmembrane</keyword>